<dbReference type="SUPFAM" id="SSF52540">
    <property type="entry name" value="P-loop containing nucleoside triphosphate hydrolases"/>
    <property type="match status" value="1"/>
</dbReference>
<evidence type="ECO:0000313" key="3">
    <source>
        <dbReference type="EMBL" id="OCH86127.1"/>
    </source>
</evidence>
<dbReference type="Pfam" id="PF01926">
    <property type="entry name" value="MMR_HSR1"/>
    <property type="match status" value="1"/>
</dbReference>
<evidence type="ECO:0000256" key="1">
    <source>
        <dbReference type="SAM" id="MobiDB-lite"/>
    </source>
</evidence>
<dbReference type="InterPro" id="IPR006073">
    <property type="entry name" value="GTP-bd"/>
</dbReference>
<keyword evidence="4" id="KW-1185">Reference proteome</keyword>
<proteinExistence type="predicted"/>
<dbReference type="Proteomes" id="UP000250043">
    <property type="component" value="Unassembled WGS sequence"/>
</dbReference>
<dbReference type="EMBL" id="KV722543">
    <property type="protein sequence ID" value="OCH86127.1"/>
    <property type="molecule type" value="Genomic_DNA"/>
</dbReference>
<feature type="domain" description="G" evidence="2">
    <location>
        <begin position="7"/>
        <end position="68"/>
    </location>
</feature>
<feature type="region of interest" description="Disordered" evidence="1">
    <location>
        <begin position="237"/>
        <end position="320"/>
    </location>
</feature>
<evidence type="ECO:0000259" key="2">
    <source>
        <dbReference type="Pfam" id="PF01926"/>
    </source>
</evidence>
<dbReference type="GO" id="GO:0005525">
    <property type="term" value="F:GTP binding"/>
    <property type="evidence" value="ECO:0007669"/>
    <property type="project" value="InterPro"/>
</dbReference>
<gene>
    <name evidence="3" type="ORF">OBBRIDRAFT_807012</name>
</gene>
<feature type="compositionally biased region" description="Basic residues" evidence="1">
    <location>
        <begin position="288"/>
        <end position="312"/>
    </location>
</feature>
<sequence length="373" mass="42048">MADSEVTIAVMGATGSGKSTFVNLVSSANLGVNDGLRSCTAEVQTSGRFSFLGRQVALIDTPGFDDTTRSDTDILKAIADYLCNAWVGNVSAWVALAVLTNLACRYQNQKKLSGIIYMHRISDFRMGGISRRNFNMFRKLCGDGTLKNVLIVTNMWGEVSEEVGAAREKELVTDDVLFKPVLEKGARMFRHDRTLASAHHILANLVSNTPVILQIQEEVVNQRKTLEQTAAAAELAREAEEAKRKHQEEVERAQREHAAAVAAREEQTRRALEQERARIAQEQARARAEHKRMMARQAKKRRQAEKRARKMQRQREEEARIVRQRDEELRRLQAEAQRVAAEQAAEGERLRIELENARWHQHHESGGSGCVVQ</sequence>
<accession>A0A8E2DGM6</accession>
<organism evidence="3 4">
    <name type="scientific">Obba rivulosa</name>
    <dbReference type="NCBI Taxonomy" id="1052685"/>
    <lineage>
        <taxon>Eukaryota</taxon>
        <taxon>Fungi</taxon>
        <taxon>Dikarya</taxon>
        <taxon>Basidiomycota</taxon>
        <taxon>Agaricomycotina</taxon>
        <taxon>Agaricomycetes</taxon>
        <taxon>Polyporales</taxon>
        <taxon>Gelatoporiaceae</taxon>
        <taxon>Obba</taxon>
    </lineage>
</organism>
<dbReference type="Gene3D" id="3.40.50.300">
    <property type="entry name" value="P-loop containing nucleotide triphosphate hydrolases"/>
    <property type="match status" value="1"/>
</dbReference>
<reference evidence="3 4" key="1">
    <citation type="submission" date="2016-07" db="EMBL/GenBank/DDBJ databases">
        <title>Draft genome of the white-rot fungus Obba rivulosa 3A-2.</title>
        <authorList>
            <consortium name="DOE Joint Genome Institute"/>
            <person name="Miettinen O."/>
            <person name="Riley R."/>
            <person name="Acob R."/>
            <person name="Barry K."/>
            <person name="Cullen D."/>
            <person name="De Vries R."/>
            <person name="Hainaut M."/>
            <person name="Hatakka A."/>
            <person name="Henrissat B."/>
            <person name="Hilden K."/>
            <person name="Kuo R."/>
            <person name="Labutti K."/>
            <person name="Lipzen A."/>
            <person name="Makela M.R."/>
            <person name="Sandor L."/>
            <person name="Spatafora J.W."/>
            <person name="Grigoriev I.V."/>
            <person name="Hibbett D.S."/>
        </authorList>
    </citation>
    <scope>NUCLEOTIDE SEQUENCE [LARGE SCALE GENOMIC DNA]</scope>
    <source>
        <strain evidence="3 4">3A-2</strain>
    </source>
</reference>
<feature type="compositionally biased region" description="Basic and acidic residues" evidence="1">
    <location>
        <begin position="237"/>
        <end position="287"/>
    </location>
</feature>
<dbReference type="OrthoDB" id="8954335at2759"/>
<dbReference type="InterPro" id="IPR027417">
    <property type="entry name" value="P-loop_NTPase"/>
</dbReference>
<dbReference type="AlphaFoldDB" id="A0A8E2DGM6"/>
<name>A0A8E2DGM6_9APHY</name>
<evidence type="ECO:0000313" key="4">
    <source>
        <dbReference type="Proteomes" id="UP000250043"/>
    </source>
</evidence>
<protein>
    <recommendedName>
        <fullName evidence="2">G domain-containing protein</fullName>
    </recommendedName>
</protein>